<evidence type="ECO:0000313" key="2">
    <source>
        <dbReference type="EMBL" id="AOU97841.1"/>
    </source>
</evidence>
<evidence type="ECO:0008006" key="4">
    <source>
        <dbReference type="Google" id="ProtNLM"/>
    </source>
</evidence>
<feature type="compositionally biased region" description="Low complexity" evidence="1">
    <location>
        <begin position="242"/>
        <end position="253"/>
    </location>
</feature>
<gene>
    <name evidence="2" type="ORF">BI364_07565</name>
</gene>
<dbReference type="Proteomes" id="UP000095401">
    <property type="component" value="Chromosome"/>
</dbReference>
<dbReference type="KEGG" id="aprs:BI364_07565"/>
<feature type="region of interest" description="Disordered" evidence="1">
    <location>
        <begin position="224"/>
        <end position="278"/>
    </location>
</feature>
<name>A0A1D8IN46_9GAMM</name>
<sequence length="278" mass="30909">MFGVVRKGRRRYLKGEQIAALDGIEIRYTGESLDQSDLDVWESVLHAVRLQELGTECRVTSYALLKIMGKSDTGKNRATLHEQITRLRANALELTQGRYSYIGGLIAGAVKDEETQKWVIRLDPELRPLFSTDQFTRVEWAARHALRGHQLAQWLLGFYSTHAQPFALKVATLHRLSGSEAARVDHFREKLRKAMRAVEAATASQGESFIFELRGELVHVRRKRRKRSDQYRSSSGGSTVPAAGGCRSSSGGATVPAAGGCRSSSGESHHENLSSSEW</sequence>
<evidence type="ECO:0000313" key="3">
    <source>
        <dbReference type="Proteomes" id="UP000095401"/>
    </source>
</evidence>
<evidence type="ECO:0000256" key="1">
    <source>
        <dbReference type="SAM" id="MobiDB-lite"/>
    </source>
</evidence>
<keyword evidence="3" id="KW-1185">Reference proteome</keyword>
<reference evidence="3" key="1">
    <citation type="submission" date="2016-09" db="EMBL/GenBank/DDBJ databases">
        <title>Acidihalobacter prosperus F5.</title>
        <authorList>
            <person name="Khaleque H.N."/>
            <person name="Ramsay J.P."/>
            <person name="Kaksonen A.H."/>
            <person name="Boxall N.J."/>
            <person name="Watkin E.L.J."/>
        </authorList>
    </citation>
    <scope>NUCLEOTIDE SEQUENCE [LARGE SCALE GENOMIC DNA]</scope>
    <source>
        <strain evidence="3">F5</strain>
    </source>
</reference>
<dbReference type="InterPro" id="IPR010751">
    <property type="entry name" value="TrfA"/>
</dbReference>
<dbReference type="EMBL" id="CP017415">
    <property type="protein sequence ID" value="AOU97841.1"/>
    <property type="molecule type" value="Genomic_DNA"/>
</dbReference>
<dbReference type="Pfam" id="PF07042">
    <property type="entry name" value="TrfA"/>
    <property type="match status" value="1"/>
</dbReference>
<protein>
    <recommendedName>
        <fullName evidence="4">TrfA protein</fullName>
    </recommendedName>
</protein>
<organism evidence="2 3">
    <name type="scientific">Acidihalobacter yilgarnensis</name>
    <dbReference type="NCBI Taxonomy" id="2819280"/>
    <lineage>
        <taxon>Bacteria</taxon>
        <taxon>Pseudomonadati</taxon>
        <taxon>Pseudomonadota</taxon>
        <taxon>Gammaproteobacteria</taxon>
        <taxon>Chromatiales</taxon>
        <taxon>Ectothiorhodospiraceae</taxon>
        <taxon>Acidihalobacter</taxon>
    </lineage>
</organism>
<dbReference type="AlphaFoldDB" id="A0A1D8IN46"/>
<accession>A0A1D8IN46</accession>
<proteinExistence type="predicted"/>